<protein>
    <recommendedName>
        <fullName evidence="3">DUF6701 domain-containing protein</fullName>
    </recommendedName>
</protein>
<name>A0A4Y3HZA9_9VIBR</name>
<proteinExistence type="predicted"/>
<dbReference type="AlphaFoldDB" id="A0A4Y3HZA9"/>
<dbReference type="OrthoDB" id="9790247at2"/>
<feature type="region of interest" description="Disordered" evidence="1">
    <location>
        <begin position="1049"/>
        <end position="1084"/>
    </location>
</feature>
<comment type="caution">
    <text evidence="4">The sequence shown here is derived from an EMBL/GenBank/DDBJ whole genome shotgun (WGS) entry which is preliminary data.</text>
</comment>
<evidence type="ECO:0000313" key="5">
    <source>
        <dbReference type="Proteomes" id="UP000318717"/>
    </source>
</evidence>
<evidence type="ECO:0000259" key="3">
    <source>
        <dbReference type="Pfam" id="PF20419"/>
    </source>
</evidence>
<reference evidence="4 5" key="1">
    <citation type="submission" date="2019-06" db="EMBL/GenBank/DDBJ databases">
        <title>Whole genome shotgun sequence of Vibrio inusitatus NBRC 102082.</title>
        <authorList>
            <person name="Hosoyama A."/>
            <person name="Uohara A."/>
            <person name="Ohji S."/>
            <person name="Ichikawa N."/>
        </authorList>
    </citation>
    <scope>NUCLEOTIDE SEQUENCE [LARGE SCALE GENOMIC DNA]</scope>
    <source>
        <strain evidence="4 5">NBRC 102082</strain>
    </source>
</reference>
<dbReference type="InterPro" id="IPR046524">
    <property type="entry name" value="DUF6701"/>
</dbReference>
<feature type="compositionally biased region" description="Polar residues" evidence="1">
    <location>
        <begin position="1050"/>
        <end position="1084"/>
    </location>
</feature>
<keyword evidence="5" id="KW-1185">Reference proteome</keyword>
<feature type="signal peptide" evidence="2">
    <location>
        <begin position="1"/>
        <end position="22"/>
    </location>
</feature>
<accession>A0A4Y3HZA9</accession>
<gene>
    <name evidence="4" type="ORF">VIN01S_32900</name>
</gene>
<evidence type="ECO:0000313" key="4">
    <source>
        <dbReference type="EMBL" id="GEA52486.1"/>
    </source>
</evidence>
<organism evidence="4 5">
    <name type="scientific">Vibrio inusitatus NBRC 102082</name>
    <dbReference type="NCBI Taxonomy" id="1219070"/>
    <lineage>
        <taxon>Bacteria</taxon>
        <taxon>Pseudomonadati</taxon>
        <taxon>Pseudomonadota</taxon>
        <taxon>Gammaproteobacteria</taxon>
        <taxon>Vibrionales</taxon>
        <taxon>Vibrionaceae</taxon>
        <taxon>Vibrio</taxon>
    </lineage>
</organism>
<dbReference type="Proteomes" id="UP000318717">
    <property type="component" value="Unassembled WGS sequence"/>
</dbReference>
<keyword evidence="2" id="KW-0732">Signal</keyword>
<dbReference type="EMBL" id="BJLF01000020">
    <property type="protein sequence ID" value="GEA52486.1"/>
    <property type="molecule type" value="Genomic_DNA"/>
</dbReference>
<feature type="chain" id="PRO_5021438059" description="DUF6701 domain-containing protein" evidence="2">
    <location>
        <begin position="23"/>
        <end position="1159"/>
    </location>
</feature>
<evidence type="ECO:0000256" key="1">
    <source>
        <dbReference type="SAM" id="MobiDB-lite"/>
    </source>
</evidence>
<sequence>MNRFLCVLVIFYSILFSGLSFASDIDFPPGDFLCDTNGSKDFVVQFQVQGSQKNPVDPLQALIAKGTGNGQDDEDVLWYNYEDSGDTGTREHYFKELDLETGVWYTIRIEVEHQQGNQPSKLYYYWVVNGVKVPPHDLPTAPQKEGEITNGQIGFWGSEVINLECGEDVPLPLPPPEIPDLCEVFPDVVQSWDGASSLQITNGGSKIYGTANDLGKVGFGSVSDQGEWQQACDDLKCIADSTLLIPEPIDMPFSSGDYKDFDEAQPQIPEGKYREINLSGGDDIYELIDGYYEIETLTLTGGAQLKVGSDTFIKVNRFEIDGGASITSPSGGAAEGLILWGEPLEQDQAPSITVSVETLQADIFSRGSVTLAQGAEHTGSVTAHDVYMGGDWLRRVADNCGGTTPGNYTLELFPLNGISLTCEDQHLTFQVKKNGSNATDYPGTIEVTNTAGELQPGGGSYTPDNTGELNLSLGQREVSTVTVTGCLSTNCSGTSVTGNYEFVPQKFAMESPKGVIAGKPTSIDIFPIQCNEQGQPVGIPSDEYSGDKTLILSDTTYVEPSTDRNASEVISIKDKDGNWIDAPNSQLQLTFTGGSDSESAKATAEVRYSEAGSVSYTMKDEVCITNDDGDEECKEIIGEQSIQSRPWTFAVCEPKGNDISGTSESGSFFKRSGEVFQLNAVPIRWVNDGDIEPTIPIEVSTFCNQLDSLETKNFYPDLAPAVNVSLEAELHSPHVDLGSEDTGTIGSNIEGVPVDGIPNNTNTSGPVTFSSLKWREAGSISVIASLKDQADYLFEPINPGYRSVGRFSPNHIAMLDEVDDPGDVWIQWEYADGHSDFAYMSQEITHRFKVQAQATDDTPTENYGLFNDDLISEIGYMAQTQGESPEIDFVDSSRIKGTSIWTGDAWPKIRANASTLFVEMTNFSLLRKVGTTATYTLPDGPYDNDNAVFGLKTTQIVDGVDIESLDIPDLGNSEVNIGQTLPNQPEFRYGRMNLDDVGGNTGQELRVPLRVEYWNGETFVINTNDDQGSAFNAANRQCIQVIWSNAADGSASSNLVSDGEQKVSQGSSEELHAQHSSGSASNNERAQVRLWLRQGDTSPQMNEAGIVCTADSGLLVDQPWLQYNWRDQGDEDPSTVVTFGTFRGNDRIIFKGESELFAN</sequence>
<evidence type="ECO:0000256" key="2">
    <source>
        <dbReference type="SAM" id="SignalP"/>
    </source>
</evidence>
<dbReference type="RefSeq" id="WP_141346924.1">
    <property type="nucleotide sequence ID" value="NZ_BJLF01000020.1"/>
</dbReference>
<feature type="domain" description="DUF6701" evidence="3">
    <location>
        <begin position="495"/>
        <end position="1153"/>
    </location>
</feature>
<dbReference type="Pfam" id="PF20419">
    <property type="entry name" value="DUF6701"/>
    <property type="match status" value="1"/>
</dbReference>